<evidence type="ECO:0000256" key="2">
    <source>
        <dbReference type="ARBA" id="ARBA00023125"/>
    </source>
</evidence>
<feature type="domain" description="HTH araC/xylS-type" evidence="4">
    <location>
        <begin position="161"/>
        <end position="259"/>
    </location>
</feature>
<dbReference type="OrthoDB" id="2599717at2"/>
<dbReference type="GO" id="GO:0043565">
    <property type="term" value="F:sequence-specific DNA binding"/>
    <property type="evidence" value="ECO:0007669"/>
    <property type="project" value="InterPro"/>
</dbReference>
<evidence type="ECO:0000256" key="3">
    <source>
        <dbReference type="ARBA" id="ARBA00023163"/>
    </source>
</evidence>
<dbReference type="InterPro" id="IPR018060">
    <property type="entry name" value="HTH_AraC"/>
</dbReference>
<dbReference type="InterPro" id="IPR009057">
    <property type="entry name" value="Homeodomain-like_sf"/>
</dbReference>
<organism evidence="5 6">
    <name type="scientific">[Clostridium] celerecrescens 18A</name>
    <dbReference type="NCBI Taxonomy" id="1286362"/>
    <lineage>
        <taxon>Bacteria</taxon>
        <taxon>Bacillati</taxon>
        <taxon>Bacillota</taxon>
        <taxon>Clostridia</taxon>
        <taxon>Lachnospirales</taxon>
        <taxon>Lachnospiraceae</taxon>
        <taxon>Lacrimispora</taxon>
    </lineage>
</organism>
<keyword evidence="1" id="KW-0805">Transcription regulation</keyword>
<proteinExistence type="predicted"/>
<dbReference type="InterPro" id="IPR037923">
    <property type="entry name" value="HTH-like"/>
</dbReference>
<dbReference type="PANTHER" id="PTHR43280:SF11">
    <property type="entry name" value="RCS-SPECIFIC HTH-TYPE TRANSCRIPTIONAL ACTIVATOR RCLR"/>
    <property type="match status" value="1"/>
</dbReference>
<dbReference type="Proteomes" id="UP000231092">
    <property type="component" value="Unassembled WGS sequence"/>
</dbReference>
<dbReference type="SUPFAM" id="SSF46689">
    <property type="entry name" value="Homeodomain-like"/>
    <property type="match status" value="2"/>
</dbReference>
<name>A0A2M8Z5Q8_9FIRM</name>
<dbReference type="SMART" id="SM00342">
    <property type="entry name" value="HTH_ARAC"/>
    <property type="match status" value="1"/>
</dbReference>
<comment type="caution">
    <text evidence="5">The sequence shown here is derived from an EMBL/GenBank/DDBJ whole genome shotgun (WGS) entry which is preliminary data.</text>
</comment>
<dbReference type="SUPFAM" id="SSF51215">
    <property type="entry name" value="Regulatory protein AraC"/>
    <property type="match status" value="1"/>
</dbReference>
<dbReference type="PANTHER" id="PTHR43280">
    <property type="entry name" value="ARAC-FAMILY TRANSCRIPTIONAL REGULATOR"/>
    <property type="match status" value="1"/>
</dbReference>
<dbReference type="EMBL" id="PGET01000001">
    <property type="protein sequence ID" value="PJJ28783.1"/>
    <property type="molecule type" value="Genomic_DNA"/>
</dbReference>
<dbReference type="PROSITE" id="PS01124">
    <property type="entry name" value="HTH_ARAC_FAMILY_2"/>
    <property type="match status" value="1"/>
</dbReference>
<evidence type="ECO:0000259" key="4">
    <source>
        <dbReference type="PROSITE" id="PS01124"/>
    </source>
</evidence>
<protein>
    <submittedName>
        <fullName evidence="5">AraC family transcriptional regulator of arabinose operon</fullName>
    </submittedName>
</protein>
<dbReference type="GO" id="GO:0003700">
    <property type="term" value="F:DNA-binding transcription factor activity"/>
    <property type="evidence" value="ECO:0007669"/>
    <property type="project" value="InterPro"/>
</dbReference>
<reference evidence="5 6" key="1">
    <citation type="submission" date="2017-11" db="EMBL/GenBank/DDBJ databases">
        <title>Understudied soil microbes with underappreciated capabilities: Untangling the Clostridium saccharolyticum group.</title>
        <authorList>
            <person name="Leschine S."/>
        </authorList>
    </citation>
    <scope>NUCLEOTIDE SEQUENCE [LARGE SCALE GENOMIC DNA]</scope>
    <source>
        <strain evidence="5 6">18A</strain>
    </source>
</reference>
<evidence type="ECO:0000256" key="1">
    <source>
        <dbReference type="ARBA" id="ARBA00023015"/>
    </source>
</evidence>
<gene>
    <name evidence="5" type="ORF">H171_2305</name>
</gene>
<keyword evidence="2" id="KW-0238">DNA-binding</keyword>
<evidence type="ECO:0000313" key="6">
    <source>
        <dbReference type="Proteomes" id="UP000231092"/>
    </source>
</evidence>
<sequence>MISILKCGYESRHQKPFHMLRPEGSSDYTLLVVKSEAFFEYDHTYRNLPANTVILYDKYAYVHYGCHTPDYNDDWIHFDLDEKDLPFLMGLKIPFQTPVSLSDAGQLSEFSRLIVMEKHSSHPYRVQILDSLMRTLLYTLASQIHEKPDKASSHKYYGIMNSLRVSILNAPHRKWTIDTMSQSVHMSPSYFQHLYKDLFGTSCMQDVISARLKNACFYLRTTEMSIQSLAGFCGYESEFHFMRQFKKYKNMTPSQYRSHYRNVSP</sequence>
<dbReference type="RefSeq" id="WP_100305245.1">
    <property type="nucleotide sequence ID" value="NZ_PGET01000001.1"/>
</dbReference>
<evidence type="ECO:0000313" key="5">
    <source>
        <dbReference type="EMBL" id="PJJ28783.1"/>
    </source>
</evidence>
<keyword evidence="3" id="KW-0804">Transcription</keyword>
<accession>A0A2M8Z5Q8</accession>
<dbReference type="Gene3D" id="1.10.10.60">
    <property type="entry name" value="Homeodomain-like"/>
    <property type="match status" value="2"/>
</dbReference>
<dbReference type="AlphaFoldDB" id="A0A2M8Z5Q8"/>
<dbReference type="Pfam" id="PF12833">
    <property type="entry name" value="HTH_18"/>
    <property type="match status" value="1"/>
</dbReference>